<name>A0ABQ9M5W0_HEVBR</name>
<dbReference type="EMBL" id="JARPOI010000008">
    <property type="protein sequence ID" value="KAJ9175667.1"/>
    <property type="molecule type" value="Genomic_DNA"/>
</dbReference>
<dbReference type="PANTHER" id="PTHR36562:SF5">
    <property type="entry name" value="SERINE_ARGININE REPETITIVE MATRIX 2"/>
    <property type="match status" value="1"/>
</dbReference>
<sequence>MYKRVGLETPRGSGTSGYIQTNKFLVKSKTGKAAHHTKRLQASKPNIDMVEHNRKRKIYAKLFEFEDKTFRTWLF</sequence>
<evidence type="ECO:0000313" key="2">
    <source>
        <dbReference type="Proteomes" id="UP001174677"/>
    </source>
</evidence>
<dbReference type="InterPro" id="IPR051372">
    <property type="entry name" value="CWC21"/>
</dbReference>
<dbReference type="Proteomes" id="UP001174677">
    <property type="component" value="Chromosome 8"/>
</dbReference>
<organism evidence="1 2">
    <name type="scientific">Hevea brasiliensis</name>
    <name type="common">Para rubber tree</name>
    <name type="synonym">Siphonia brasiliensis</name>
    <dbReference type="NCBI Taxonomy" id="3981"/>
    <lineage>
        <taxon>Eukaryota</taxon>
        <taxon>Viridiplantae</taxon>
        <taxon>Streptophyta</taxon>
        <taxon>Embryophyta</taxon>
        <taxon>Tracheophyta</taxon>
        <taxon>Spermatophyta</taxon>
        <taxon>Magnoliopsida</taxon>
        <taxon>eudicotyledons</taxon>
        <taxon>Gunneridae</taxon>
        <taxon>Pentapetalae</taxon>
        <taxon>rosids</taxon>
        <taxon>fabids</taxon>
        <taxon>Malpighiales</taxon>
        <taxon>Euphorbiaceae</taxon>
        <taxon>Crotonoideae</taxon>
        <taxon>Micrandreae</taxon>
        <taxon>Hevea</taxon>
    </lineage>
</organism>
<protein>
    <recommendedName>
        <fullName evidence="3">CWF21 domain-containing protein</fullName>
    </recommendedName>
</protein>
<comment type="caution">
    <text evidence="1">The sequence shown here is derived from an EMBL/GenBank/DDBJ whole genome shotgun (WGS) entry which is preliminary data.</text>
</comment>
<evidence type="ECO:0008006" key="3">
    <source>
        <dbReference type="Google" id="ProtNLM"/>
    </source>
</evidence>
<accession>A0ABQ9M5W0</accession>
<reference evidence="1 2" key="1">
    <citation type="journal article" date="2023" name="Plant Biotechnol. J.">
        <title>Chromosome-level wild Hevea brasiliensis genome provides new tools for genomic-assisted breeding and valuable loci to elevate rubber yield.</title>
        <authorList>
            <person name="Cheng H."/>
            <person name="Song X."/>
            <person name="Hu Y."/>
            <person name="Wu T."/>
            <person name="Yang Q."/>
            <person name="An Z."/>
            <person name="Feng S."/>
            <person name="Deng Z."/>
            <person name="Wu W."/>
            <person name="Zeng X."/>
            <person name="Tu M."/>
            <person name="Wang X."/>
            <person name="Huang H."/>
        </authorList>
    </citation>
    <scope>NUCLEOTIDE SEQUENCE [LARGE SCALE GENOMIC DNA]</scope>
    <source>
        <strain evidence="1">MT/VB/25A 57/8</strain>
    </source>
</reference>
<keyword evidence="2" id="KW-1185">Reference proteome</keyword>
<dbReference type="CDD" id="cd21372">
    <property type="entry name" value="cwf21_CWC21-like"/>
    <property type="match status" value="1"/>
</dbReference>
<proteinExistence type="predicted"/>
<evidence type="ECO:0000313" key="1">
    <source>
        <dbReference type="EMBL" id="KAJ9175667.1"/>
    </source>
</evidence>
<gene>
    <name evidence="1" type="ORF">P3X46_014201</name>
</gene>
<dbReference type="PANTHER" id="PTHR36562">
    <property type="entry name" value="SERINE/ARGININE REPETITIVE MATRIX 2"/>
    <property type="match status" value="1"/>
</dbReference>